<dbReference type="Proteomes" id="UP001214415">
    <property type="component" value="Chromosome 4"/>
</dbReference>
<proteinExistence type="inferred from homology"/>
<keyword evidence="19" id="KW-1185">Reference proteome</keyword>
<dbReference type="GO" id="GO:0006915">
    <property type="term" value="P:apoptotic process"/>
    <property type="evidence" value="ECO:0007669"/>
    <property type="project" value="UniProtKB-KW"/>
</dbReference>
<dbReference type="InterPro" id="IPR018202">
    <property type="entry name" value="Ser_caboxypep_ser_AS"/>
</dbReference>
<evidence type="ECO:0000256" key="5">
    <source>
        <dbReference type="ARBA" id="ARBA00022670"/>
    </source>
</evidence>
<keyword evidence="5 16" id="KW-0645">Protease</keyword>
<evidence type="ECO:0000256" key="14">
    <source>
        <dbReference type="ARBA" id="ARBA00047591"/>
    </source>
</evidence>
<comment type="similarity">
    <text evidence="3 16">Belongs to the peptidase S10 family.</text>
</comment>
<evidence type="ECO:0000313" key="18">
    <source>
        <dbReference type="EMBL" id="WFD23447.1"/>
    </source>
</evidence>
<reference evidence="18" key="1">
    <citation type="submission" date="2023-03" db="EMBL/GenBank/DDBJ databases">
        <title>Mating type loci evolution in Malassezia.</title>
        <authorList>
            <person name="Coelho M.A."/>
        </authorList>
    </citation>
    <scope>NUCLEOTIDE SEQUENCE</scope>
    <source>
        <strain evidence="18">CBS 12830</strain>
    </source>
</reference>
<evidence type="ECO:0000256" key="17">
    <source>
        <dbReference type="SAM" id="Phobius"/>
    </source>
</evidence>
<comment type="catalytic activity">
    <reaction evidence="14">
        <text>a diacylglycerol + H2O = a monoacylglycerol + a fatty acid + H(+)</text>
        <dbReference type="Rhea" id="RHEA:32731"/>
        <dbReference type="ChEBI" id="CHEBI:15377"/>
        <dbReference type="ChEBI" id="CHEBI:15378"/>
        <dbReference type="ChEBI" id="CHEBI:17408"/>
        <dbReference type="ChEBI" id="CHEBI:18035"/>
        <dbReference type="ChEBI" id="CHEBI:28868"/>
    </reaction>
</comment>
<keyword evidence="9 16" id="KW-0378">Hydrolase</keyword>
<name>A0AAF0EJX9_9BASI</name>
<dbReference type="EMBL" id="CP119903">
    <property type="protein sequence ID" value="WFD23447.1"/>
    <property type="molecule type" value="Genomic_DNA"/>
</dbReference>
<dbReference type="PRINTS" id="PR00724">
    <property type="entry name" value="CRBOXYPTASEC"/>
</dbReference>
<gene>
    <name evidence="18" type="primary">KEX1</name>
    <name evidence="18" type="ORF">MEQU1_002138</name>
</gene>
<dbReference type="InterPro" id="IPR029058">
    <property type="entry name" value="AB_hydrolase_fold"/>
</dbReference>
<keyword evidence="12 17" id="KW-0472">Membrane</keyword>
<evidence type="ECO:0000256" key="6">
    <source>
        <dbReference type="ARBA" id="ARBA00022692"/>
    </source>
</evidence>
<keyword evidence="7" id="KW-0053">Apoptosis</keyword>
<evidence type="ECO:0000256" key="15">
    <source>
        <dbReference type="ARBA" id="ARBA00048461"/>
    </source>
</evidence>
<dbReference type="AlphaFoldDB" id="A0AAF0EJX9"/>
<dbReference type="Pfam" id="PF00450">
    <property type="entry name" value="Peptidase_S10"/>
    <property type="match status" value="1"/>
</dbReference>
<keyword evidence="11" id="KW-0333">Golgi apparatus</keyword>
<evidence type="ECO:0000256" key="4">
    <source>
        <dbReference type="ARBA" id="ARBA00022645"/>
    </source>
</evidence>
<comment type="catalytic activity">
    <reaction evidence="15">
        <text>a monoacylglycerol + H2O = glycerol + a fatty acid + H(+)</text>
        <dbReference type="Rhea" id="RHEA:15245"/>
        <dbReference type="ChEBI" id="CHEBI:15377"/>
        <dbReference type="ChEBI" id="CHEBI:15378"/>
        <dbReference type="ChEBI" id="CHEBI:17408"/>
        <dbReference type="ChEBI" id="CHEBI:17754"/>
        <dbReference type="ChEBI" id="CHEBI:28868"/>
    </reaction>
</comment>
<evidence type="ECO:0000256" key="13">
    <source>
        <dbReference type="ARBA" id="ARBA00023180"/>
    </source>
</evidence>
<evidence type="ECO:0000256" key="11">
    <source>
        <dbReference type="ARBA" id="ARBA00023034"/>
    </source>
</evidence>
<dbReference type="SUPFAM" id="SSF53474">
    <property type="entry name" value="alpha/beta-Hydrolases"/>
    <property type="match status" value="1"/>
</dbReference>
<keyword evidence="8" id="KW-0732">Signal</keyword>
<evidence type="ECO:0000256" key="9">
    <source>
        <dbReference type="ARBA" id="ARBA00022801"/>
    </source>
</evidence>
<sequence>MSSALPGWVSAVVGLPGLARGDYEPTFEMDAGYLPARQPEGVSGHPKDFAHLYFWRHSAMWPQQRRKLILWLNGGPGCSSMDGALMELGPFRFQPNGSLARVKRGIAWNEYADVVYVDQPVGTGFSLVDNDAYAQSLQQVADEFVVFLRHFVKRYPAYAQEDTDVFLAGESYAGQYIPYMAHTLLETPDAPLTLRGVMIGNGFIDPRTQYGTSVETMQQAGVWQAQGPELEHMAPFVQQCRDVMKKDDVVRSEYAECEAVALEVERLTITSEPGGGERCINMFNLRLNDTAPACGMNWPPEAKAMGAFLARPDVRGALHVDQRLHPEAWVECNSRVGRVLRAAAQSEKASVHFLPTLLERGIRVLLFAGDQDLVCSSLGQQRLVHALTWQGQTGMGASVRPAPYLLNDKAIGTWIEARNLTLATFYNASHMAPYDQPLATHDMMLRFVGVERTWPTGFVPSVRTRIGDSEAWLVAAPARAPAPSSAHGAPAPSAAAASHGVARGLWLWALLVLGLAWCLYRRRRTHQPASHGYYAVGQHIVDEPRRRPHDMEMNTFVLDEEEGV</sequence>
<dbReference type="GO" id="GO:0004185">
    <property type="term" value="F:serine-type carboxypeptidase activity"/>
    <property type="evidence" value="ECO:0007669"/>
    <property type="project" value="UniProtKB-UniRule"/>
</dbReference>
<dbReference type="PROSITE" id="PS00131">
    <property type="entry name" value="CARBOXYPEPT_SER_SER"/>
    <property type="match status" value="1"/>
</dbReference>
<comment type="subcellular location">
    <subcellularLocation>
        <location evidence="2">Golgi apparatus</location>
        <location evidence="2">trans-Golgi network membrane</location>
        <topology evidence="2">Single-pass type I membrane protein</topology>
    </subcellularLocation>
</comment>
<feature type="transmembrane region" description="Helical" evidence="17">
    <location>
        <begin position="500"/>
        <end position="520"/>
    </location>
</feature>
<evidence type="ECO:0000256" key="8">
    <source>
        <dbReference type="ARBA" id="ARBA00022729"/>
    </source>
</evidence>
<organism evidence="18 19">
    <name type="scientific">Malassezia equina</name>
    <dbReference type="NCBI Taxonomy" id="1381935"/>
    <lineage>
        <taxon>Eukaryota</taxon>
        <taxon>Fungi</taxon>
        <taxon>Dikarya</taxon>
        <taxon>Basidiomycota</taxon>
        <taxon>Ustilaginomycotina</taxon>
        <taxon>Malasseziomycetes</taxon>
        <taxon>Malasseziales</taxon>
        <taxon>Malasseziaceae</taxon>
        <taxon>Malassezia</taxon>
    </lineage>
</organism>
<dbReference type="PANTHER" id="PTHR11802:SF190">
    <property type="entry name" value="PHEROMONE-PROCESSING CARBOXYPEPTIDASE KEX1"/>
    <property type="match status" value="1"/>
</dbReference>
<evidence type="ECO:0000256" key="16">
    <source>
        <dbReference type="RuleBase" id="RU361156"/>
    </source>
</evidence>
<keyword evidence="10 17" id="KW-1133">Transmembrane helix</keyword>
<evidence type="ECO:0000256" key="3">
    <source>
        <dbReference type="ARBA" id="ARBA00009431"/>
    </source>
</evidence>
<keyword evidence="13" id="KW-0325">Glycoprotein</keyword>
<evidence type="ECO:0000256" key="12">
    <source>
        <dbReference type="ARBA" id="ARBA00023136"/>
    </source>
</evidence>
<evidence type="ECO:0000313" key="19">
    <source>
        <dbReference type="Proteomes" id="UP001214415"/>
    </source>
</evidence>
<evidence type="ECO:0000256" key="7">
    <source>
        <dbReference type="ARBA" id="ARBA00022703"/>
    </source>
</evidence>
<evidence type="ECO:0000256" key="10">
    <source>
        <dbReference type="ARBA" id="ARBA00022989"/>
    </source>
</evidence>
<dbReference type="GO" id="GO:0005802">
    <property type="term" value="C:trans-Golgi network"/>
    <property type="evidence" value="ECO:0007669"/>
    <property type="project" value="TreeGrafter"/>
</dbReference>
<evidence type="ECO:0000256" key="2">
    <source>
        <dbReference type="ARBA" id="ARBA00004393"/>
    </source>
</evidence>
<dbReference type="GO" id="GO:0006508">
    <property type="term" value="P:proteolysis"/>
    <property type="evidence" value="ECO:0007669"/>
    <property type="project" value="UniProtKB-KW"/>
</dbReference>
<dbReference type="PANTHER" id="PTHR11802">
    <property type="entry name" value="SERINE PROTEASE FAMILY S10 SERINE CARBOXYPEPTIDASE"/>
    <property type="match status" value="1"/>
</dbReference>
<dbReference type="InterPro" id="IPR001563">
    <property type="entry name" value="Peptidase_S10"/>
</dbReference>
<keyword evidence="6 17" id="KW-0812">Transmembrane</keyword>
<evidence type="ECO:0000256" key="1">
    <source>
        <dbReference type="ARBA" id="ARBA00001003"/>
    </source>
</evidence>
<dbReference type="EC" id="3.4.16.-" evidence="16"/>
<protein>
    <recommendedName>
        <fullName evidence="16">Carboxypeptidase</fullName>
        <ecNumber evidence="16">3.4.16.-</ecNumber>
    </recommendedName>
</protein>
<accession>A0AAF0EJX9</accession>
<dbReference type="Gene3D" id="3.40.50.1820">
    <property type="entry name" value="alpha/beta hydrolase"/>
    <property type="match status" value="1"/>
</dbReference>
<keyword evidence="4 16" id="KW-0121">Carboxypeptidase</keyword>
<comment type="catalytic activity">
    <reaction evidence="1">
        <text>Preferential release of a C-terminal arginine or lysine residue.</text>
        <dbReference type="EC" id="3.4.16.6"/>
    </reaction>
</comment>